<proteinExistence type="predicted"/>
<dbReference type="EMBL" id="UYRR01033780">
    <property type="protein sequence ID" value="VDK59596.1"/>
    <property type="molecule type" value="Genomic_DNA"/>
</dbReference>
<name>A0A0M3K9U0_ANISI</name>
<reference evidence="3" key="1">
    <citation type="submission" date="2017-02" db="UniProtKB">
        <authorList>
            <consortium name="WormBaseParasite"/>
        </authorList>
    </citation>
    <scope>IDENTIFICATION</scope>
</reference>
<reference evidence="1 2" key="2">
    <citation type="submission" date="2018-11" db="EMBL/GenBank/DDBJ databases">
        <authorList>
            <consortium name="Pathogen Informatics"/>
        </authorList>
    </citation>
    <scope>NUCLEOTIDE SEQUENCE [LARGE SCALE GENOMIC DNA]</scope>
</reference>
<evidence type="ECO:0000313" key="1">
    <source>
        <dbReference type="EMBL" id="VDK59596.1"/>
    </source>
</evidence>
<evidence type="ECO:0000313" key="2">
    <source>
        <dbReference type="Proteomes" id="UP000267096"/>
    </source>
</evidence>
<organism evidence="3">
    <name type="scientific">Anisakis simplex</name>
    <name type="common">Herring worm</name>
    <dbReference type="NCBI Taxonomy" id="6269"/>
    <lineage>
        <taxon>Eukaryota</taxon>
        <taxon>Metazoa</taxon>
        <taxon>Ecdysozoa</taxon>
        <taxon>Nematoda</taxon>
        <taxon>Chromadorea</taxon>
        <taxon>Rhabditida</taxon>
        <taxon>Spirurina</taxon>
        <taxon>Ascaridomorpha</taxon>
        <taxon>Ascaridoidea</taxon>
        <taxon>Anisakidae</taxon>
        <taxon>Anisakis</taxon>
        <taxon>Anisakis simplex complex</taxon>
    </lineage>
</organism>
<dbReference type="WBParaSite" id="ASIM_0001773501-mRNA-1">
    <property type="protein sequence ID" value="ASIM_0001773501-mRNA-1"/>
    <property type="gene ID" value="ASIM_0001773501"/>
</dbReference>
<accession>A0A0M3K9U0</accession>
<sequence length="66" mass="7031">MGWFSCSTAVNGQRESALDKLGICTEQTASASRSADAAVSEASIVLRNEEASMDKVEIDRNAILPQ</sequence>
<dbReference type="AlphaFoldDB" id="A0A0M3K9U0"/>
<keyword evidence="2" id="KW-1185">Reference proteome</keyword>
<dbReference type="Proteomes" id="UP000267096">
    <property type="component" value="Unassembled WGS sequence"/>
</dbReference>
<protein>
    <submittedName>
        <fullName evidence="1 3">Uncharacterized protein</fullName>
    </submittedName>
</protein>
<gene>
    <name evidence="1" type="ORF">ASIM_LOCUS17138</name>
</gene>
<evidence type="ECO:0000313" key="3">
    <source>
        <dbReference type="WBParaSite" id="ASIM_0001773501-mRNA-1"/>
    </source>
</evidence>